<organism evidence="1 2">
    <name type="scientific">Winogradskyella rapida</name>
    <dbReference type="NCBI Taxonomy" id="549701"/>
    <lineage>
        <taxon>Bacteria</taxon>
        <taxon>Pseudomonadati</taxon>
        <taxon>Bacteroidota</taxon>
        <taxon>Flavobacteriia</taxon>
        <taxon>Flavobacteriales</taxon>
        <taxon>Flavobacteriaceae</taxon>
        <taxon>Winogradskyella</taxon>
    </lineage>
</organism>
<reference evidence="2" key="1">
    <citation type="journal article" date="2019" name="Int. J. Syst. Evol. Microbiol.">
        <title>The Global Catalogue of Microorganisms (GCM) 10K type strain sequencing project: providing services to taxonomists for standard genome sequencing and annotation.</title>
        <authorList>
            <consortium name="The Broad Institute Genomics Platform"/>
            <consortium name="The Broad Institute Genome Sequencing Center for Infectious Disease"/>
            <person name="Wu L."/>
            <person name="Ma J."/>
        </authorList>
    </citation>
    <scope>NUCLEOTIDE SEQUENCE [LARGE SCALE GENOMIC DNA]</scope>
    <source>
        <strain evidence="2">CCUG 56098</strain>
    </source>
</reference>
<proteinExistence type="predicted"/>
<protein>
    <recommendedName>
        <fullName evidence="3">STAS/SEC14 domain-containing protein</fullName>
    </recommendedName>
</protein>
<evidence type="ECO:0000313" key="1">
    <source>
        <dbReference type="EMBL" id="MFD1015164.1"/>
    </source>
</evidence>
<dbReference type="EMBL" id="JBHTKM010000017">
    <property type="protein sequence ID" value="MFD1015164.1"/>
    <property type="molecule type" value="Genomic_DNA"/>
</dbReference>
<dbReference type="Proteomes" id="UP001597086">
    <property type="component" value="Unassembled WGS sequence"/>
</dbReference>
<sequence length="134" mass="15601">MKEFFFILDTTPMNASLSFDFCNIKVFDFYMIVTFNEGVTVTPKMNHTLIHVTETHFDDQPFVYISNRVNSYAVNPEIYLDTAKIKNLKGLAIVSTNYQAKVNARIEKMFFSKPFETFSDIDDAIRWGQMLISR</sequence>
<comment type="caution">
    <text evidence="1">The sequence shown here is derived from an EMBL/GenBank/DDBJ whole genome shotgun (WGS) entry which is preliminary data.</text>
</comment>
<evidence type="ECO:0008006" key="3">
    <source>
        <dbReference type="Google" id="ProtNLM"/>
    </source>
</evidence>
<accession>A0ABW3KMZ9</accession>
<evidence type="ECO:0000313" key="2">
    <source>
        <dbReference type="Proteomes" id="UP001597086"/>
    </source>
</evidence>
<name>A0ABW3KMZ9_9FLAO</name>
<keyword evidence="2" id="KW-1185">Reference proteome</keyword>
<dbReference type="RefSeq" id="WP_386114489.1">
    <property type="nucleotide sequence ID" value="NZ_JBHTKM010000017.1"/>
</dbReference>
<gene>
    <name evidence="1" type="ORF">ACFQ13_04450</name>
</gene>